<evidence type="ECO:0000256" key="1">
    <source>
        <dbReference type="ARBA" id="ARBA00004370"/>
    </source>
</evidence>
<dbReference type="GO" id="GO:1903037">
    <property type="term" value="P:regulation of leukocyte cell-cell adhesion"/>
    <property type="evidence" value="ECO:0007669"/>
    <property type="project" value="UniProtKB-ARBA"/>
</dbReference>
<dbReference type="Pfam" id="PF07686">
    <property type="entry name" value="V-set"/>
    <property type="match status" value="2"/>
</dbReference>
<evidence type="ECO:0000256" key="3">
    <source>
        <dbReference type="ARBA" id="ARBA00023136"/>
    </source>
</evidence>
<dbReference type="GO" id="GO:0050852">
    <property type="term" value="P:T cell receptor signaling pathway"/>
    <property type="evidence" value="ECO:0007669"/>
    <property type="project" value="TreeGrafter"/>
</dbReference>
<comment type="subcellular location">
    <subcellularLocation>
        <location evidence="1">Membrane</location>
    </subcellularLocation>
</comment>
<dbReference type="GO" id="GO:0005102">
    <property type="term" value="F:signaling receptor binding"/>
    <property type="evidence" value="ECO:0007669"/>
    <property type="project" value="TreeGrafter"/>
</dbReference>
<dbReference type="InterPro" id="IPR013106">
    <property type="entry name" value="Ig_V-set"/>
</dbReference>
<keyword evidence="2" id="KW-0732">Signal</keyword>
<dbReference type="Gene3D" id="2.60.40.10">
    <property type="entry name" value="Immunoglobulins"/>
    <property type="match status" value="3"/>
</dbReference>
<reference evidence="8" key="2">
    <citation type="submission" date="2025-09" db="UniProtKB">
        <authorList>
            <consortium name="Ensembl"/>
        </authorList>
    </citation>
    <scope>IDENTIFICATION</scope>
</reference>
<reference evidence="8" key="1">
    <citation type="submission" date="2025-08" db="UniProtKB">
        <authorList>
            <consortium name="Ensembl"/>
        </authorList>
    </citation>
    <scope>IDENTIFICATION</scope>
</reference>
<evidence type="ECO:0000259" key="7">
    <source>
        <dbReference type="PROSITE" id="PS50835"/>
    </source>
</evidence>
<dbReference type="GO" id="GO:0009897">
    <property type="term" value="C:external side of plasma membrane"/>
    <property type="evidence" value="ECO:0007669"/>
    <property type="project" value="TreeGrafter"/>
</dbReference>
<dbReference type="InterPro" id="IPR003598">
    <property type="entry name" value="Ig_sub2"/>
</dbReference>
<dbReference type="SUPFAM" id="SSF48726">
    <property type="entry name" value="Immunoglobulin"/>
    <property type="match status" value="2"/>
</dbReference>
<dbReference type="SMART" id="SM00406">
    <property type="entry name" value="IGv"/>
    <property type="match status" value="1"/>
</dbReference>
<dbReference type="InterPro" id="IPR013783">
    <property type="entry name" value="Ig-like_fold"/>
</dbReference>
<keyword evidence="6" id="KW-0393">Immunoglobulin domain</keyword>
<evidence type="ECO:0000256" key="4">
    <source>
        <dbReference type="ARBA" id="ARBA00023157"/>
    </source>
</evidence>
<evidence type="ECO:0000256" key="5">
    <source>
        <dbReference type="ARBA" id="ARBA00023180"/>
    </source>
</evidence>
<dbReference type="PANTHER" id="PTHR24100">
    <property type="entry name" value="BUTYROPHILIN"/>
    <property type="match status" value="1"/>
</dbReference>
<feature type="domain" description="Ig-like" evidence="7">
    <location>
        <begin position="1"/>
        <end position="104"/>
    </location>
</feature>
<dbReference type="PROSITE" id="PS50835">
    <property type="entry name" value="IG_LIKE"/>
    <property type="match status" value="2"/>
</dbReference>
<evidence type="ECO:0000256" key="2">
    <source>
        <dbReference type="ARBA" id="ARBA00022729"/>
    </source>
</evidence>
<dbReference type="InterPro" id="IPR007110">
    <property type="entry name" value="Ig-like_dom"/>
</dbReference>
<dbReference type="GeneTree" id="ENSGT00940000163670"/>
<feature type="domain" description="Ig-like" evidence="7">
    <location>
        <begin position="192"/>
        <end position="290"/>
    </location>
</feature>
<dbReference type="Ensembl" id="ENSCVAT00000000092.1">
    <property type="protein sequence ID" value="ENSCVAP00000009353.1"/>
    <property type="gene ID" value="ENSCVAG00000011310.1"/>
</dbReference>
<dbReference type="GO" id="GO:0050863">
    <property type="term" value="P:regulation of T cell activation"/>
    <property type="evidence" value="ECO:0007669"/>
    <property type="project" value="UniProtKB-ARBA"/>
</dbReference>
<keyword evidence="5" id="KW-0325">Glycoprotein</keyword>
<dbReference type="GO" id="GO:0001817">
    <property type="term" value="P:regulation of cytokine production"/>
    <property type="evidence" value="ECO:0007669"/>
    <property type="project" value="TreeGrafter"/>
</dbReference>
<sequence length="357" mass="40618">MFSVLLPELNVTCIIQDDCVLPCSFRPTGTVVIHWYKQQIPVHSYYYHKDQFGLQNKHFSGRTSLFNSHISQGNASLLLKRVKVQDKGRYKCYTSTRKVTMEMSDEMVICTSHNIYPMPRVIWATEPTLAQEALENSTIRTTDHKGLFTVESMLRIVGNLSERTYFCSFMSADKSQVWTASRKNQDDITHEEGQPLSISCMAPHSLLNFSLTWTISNPMEQTLILKFDNRTGNMVNLWEEKAVLNQDLLLQGDGSLLLSKPDSEEHSGTYTCTFSGLQGRHIVQTKVNITVASIRLYFDFSKFSLGVCEWLFVLFVSVLPCKRLSTCPGCTPPLVCKQLEISTSTPRYPAWDKHDGK</sequence>
<evidence type="ECO:0000313" key="8">
    <source>
        <dbReference type="Ensembl" id="ENSCVAP00000009353.1"/>
    </source>
</evidence>
<keyword evidence="3" id="KW-0472">Membrane</keyword>
<protein>
    <submittedName>
        <fullName evidence="8">HERV-H LTR-associating 2a, tandem duplicate 2</fullName>
    </submittedName>
</protein>
<dbReference type="InterPro" id="IPR050504">
    <property type="entry name" value="IgSF_BTN/MOG"/>
</dbReference>
<organism evidence="8 9">
    <name type="scientific">Cyprinodon variegatus</name>
    <name type="common">Sheepshead minnow</name>
    <dbReference type="NCBI Taxonomy" id="28743"/>
    <lineage>
        <taxon>Eukaryota</taxon>
        <taxon>Metazoa</taxon>
        <taxon>Chordata</taxon>
        <taxon>Craniata</taxon>
        <taxon>Vertebrata</taxon>
        <taxon>Euteleostomi</taxon>
        <taxon>Actinopterygii</taxon>
        <taxon>Neopterygii</taxon>
        <taxon>Teleostei</taxon>
        <taxon>Neoteleostei</taxon>
        <taxon>Acanthomorphata</taxon>
        <taxon>Ovalentaria</taxon>
        <taxon>Atherinomorphae</taxon>
        <taxon>Cyprinodontiformes</taxon>
        <taxon>Cyprinodontidae</taxon>
        <taxon>Cyprinodon</taxon>
    </lineage>
</organism>
<dbReference type="AlphaFoldDB" id="A0A3Q2CUF7"/>
<dbReference type="SMART" id="SM00408">
    <property type="entry name" value="IGc2"/>
    <property type="match status" value="2"/>
</dbReference>
<name>A0A3Q2CUF7_CYPVA</name>
<proteinExistence type="predicted"/>
<dbReference type="InterPro" id="IPR003599">
    <property type="entry name" value="Ig_sub"/>
</dbReference>
<evidence type="ECO:0000313" key="9">
    <source>
        <dbReference type="Proteomes" id="UP000265020"/>
    </source>
</evidence>
<keyword evidence="4" id="KW-1015">Disulfide bond</keyword>
<dbReference type="OMA" id="TIYEPRV"/>
<dbReference type="Proteomes" id="UP000265020">
    <property type="component" value="Unassembled WGS sequence"/>
</dbReference>
<evidence type="ECO:0000256" key="6">
    <source>
        <dbReference type="ARBA" id="ARBA00023319"/>
    </source>
</evidence>
<dbReference type="InterPro" id="IPR036179">
    <property type="entry name" value="Ig-like_dom_sf"/>
</dbReference>
<dbReference type="FunFam" id="2.60.40.10:FF:000142">
    <property type="entry name" value="V-set domain-containing T-cell activation inhibitor 1"/>
    <property type="match status" value="1"/>
</dbReference>
<dbReference type="PANTHER" id="PTHR24100:SF149">
    <property type="entry name" value="BG-LIKE ANTIGEN 1-RELATED"/>
    <property type="match status" value="1"/>
</dbReference>
<dbReference type="SMART" id="SM00409">
    <property type="entry name" value="IG"/>
    <property type="match status" value="2"/>
</dbReference>
<accession>A0A3Q2CUF7</accession>
<keyword evidence="9" id="KW-1185">Reference proteome</keyword>